<proteinExistence type="predicted"/>
<reference evidence="3 4" key="1">
    <citation type="submission" date="2024-02" db="EMBL/GenBank/DDBJ databases">
        <title>de novo genome assembly of Solanum bulbocastanum strain 11H21.</title>
        <authorList>
            <person name="Hosaka A.J."/>
        </authorList>
    </citation>
    <scope>NUCLEOTIDE SEQUENCE [LARGE SCALE GENOMIC DNA]</scope>
    <source>
        <tissue evidence="3">Young leaves</tissue>
    </source>
</reference>
<dbReference type="Proteomes" id="UP001371456">
    <property type="component" value="Unassembled WGS sequence"/>
</dbReference>
<sequence length="396" mass="44204">MVASPSPQPMAVRETNVNPNTGRTYASSISRNQQSSEKSLKLVILLHGEPTVVFDSKDIETFITEDNLKYTLITKFSHGRPELPYLRKILPQQLGFKGDCNIGLLESRHVLLRFTLKEDYIAIFSETSRSIKFAGTVIPFRIQKWTPSFSPREETSIAMLDNLLMWINDNLILQGLEIGEKDDEEIVKDLDVGVEKSGVQDQNLVPQNSGQRQGKAMLDDYSSGNQVLSLIPQTGESSRQSCNSVDHVGVEEQLVVHSNQQNKKSKDAQFAQKINEVIKFDAQLENLAIDEKEKIAKSKRVQSNGPKDIVCTNPFEALGVEKELELIDSNPLKEKTLVRADPNSNIQSVSTPIGVCSMLTEKDDNVMSPAVAKAIQESRLPCYSSPIQRSSHPWSH</sequence>
<accession>A0AAN8T1H1</accession>
<organism evidence="3 4">
    <name type="scientific">Solanum bulbocastanum</name>
    <name type="common">Wild potato</name>
    <dbReference type="NCBI Taxonomy" id="147425"/>
    <lineage>
        <taxon>Eukaryota</taxon>
        <taxon>Viridiplantae</taxon>
        <taxon>Streptophyta</taxon>
        <taxon>Embryophyta</taxon>
        <taxon>Tracheophyta</taxon>
        <taxon>Spermatophyta</taxon>
        <taxon>Magnoliopsida</taxon>
        <taxon>eudicotyledons</taxon>
        <taxon>Gunneridae</taxon>
        <taxon>Pentapetalae</taxon>
        <taxon>asterids</taxon>
        <taxon>lamiids</taxon>
        <taxon>Solanales</taxon>
        <taxon>Solanaceae</taxon>
        <taxon>Solanoideae</taxon>
        <taxon>Solaneae</taxon>
        <taxon>Solanum</taxon>
    </lineage>
</organism>
<name>A0AAN8T1H1_SOLBU</name>
<feature type="compositionally biased region" description="Polar residues" evidence="1">
    <location>
        <begin position="15"/>
        <end position="32"/>
    </location>
</feature>
<evidence type="ECO:0000256" key="1">
    <source>
        <dbReference type="SAM" id="MobiDB-lite"/>
    </source>
</evidence>
<feature type="domain" description="DUF4283" evidence="2">
    <location>
        <begin position="65"/>
        <end position="152"/>
    </location>
</feature>
<feature type="region of interest" description="Disordered" evidence="1">
    <location>
        <begin position="1"/>
        <end position="32"/>
    </location>
</feature>
<evidence type="ECO:0000313" key="3">
    <source>
        <dbReference type="EMBL" id="KAK6775491.1"/>
    </source>
</evidence>
<protein>
    <recommendedName>
        <fullName evidence="2">DUF4283 domain-containing protein</fullName>
    </recommendedName>
</protein>
<gene>
    <name evidence="3" type="ORF">RDI58_026492</name>
</gene>
<evidence type="ECO:0000313" key="4">
    <source>
        <dbReference type="Proteomes" id="UP001371456"/>
    </source>
</evidence>
<dbReference type="EMBL" id="JBANQN010000011">
    <property type="protein sequence ID" value="KAK6775491.1"/>
    <property type="molecule type" value="Genomic_DNA"/>
</dbReference>
<comment type="caution">
    <text evidence="3">The sequence shown here is derived from an EMBL/GenBank/DDBJ whole genome shotgun (WGS) entry which is preliminary data.</text>
</comment>
<dbReference type="AlphaFoldDB" id="A0AAN8T1H1"/>
<keyword evidence="4" id="KW-1185">Reference proteome</keyword>
<dbReference type="InterPro" id="IPR025558">
    <property type="entry name" value="DUF4283"/>
</dbReference>
<evidence type="ECO:0000259" key="2">
    <source>
        <dbReference type="Pfam" id="PF14111"/>
    </source>
</evidence>
<dbReference type="Pfam" id="PF14111">
    <property type="entry name" value="DUF4283"/>
    <property type="match status" value="1"/>
</dbReference>